<evidence type="ECO:0000256" key="2">
    <source>
        <dbReference type="ARBA" id="ARBA00029460"/>
    </source>
</evidence>
<dbReference type="PROSITE" id="PS50889">
    <property type="entry name" value="S4"/>
    <property type="match status" value="1"/>
</dbReference>
<keyword evidence="5" id="KW-0808">Transferase</keyword>
<dbReference type="Gene3D" id="3.40.50.150">
    <property type="entry name" value="Vaccinia Virus protein VP39"/>
    <property type="match status" value="1"/>
</dbReference>
<dbReference type="PIRSF" id="PIRSF005578">
    <property type="entry name" value="TlyA"/>
    <property type="match status" value="1"/>
</dbReference>
<dbReference type="SUPFAM" id="SSF53335">
    <property type="entry name" value="S-adenosyl-L-methionine-dependent methyltransferases"/>
    <property type="match status" value="1"/>
</dbReference>
<dbReference type="EMBL" id="UGTB01000004">
    <property type="protein sequence ID" value="SUB60882.1"/>
    <property type="molecule type" value="Genomic_DNA"/>
</dbReference>
<evidence type="ECO:0000256" key="1">
    <source>
        <dbReference type="ARBA" id="ARBA00022884"/>
    </source>
</evidence>
<dbReference type="PANTHER" id="PTHR32319">
    <property type="entry name" value="BACTERIAL HEMOLYSIN-LIKE PROTEIN"/>
    <property type="match status" value="1"/>
</dbReference>
<sequence>MKKRIDVLLVDFGYFASREQARRTIMAGNVFVNNQRVDKPGTAVKIDSEILVKGKQIPYVSRGGLKLEKAVNNFDLVLKDKVCMDIGASTGGFTDCMLQNGAVKVYSIDVGYGQLAWKLREDERVVCMERQNIRHLDESLLDPRPDFASIDVSFISLKNVLPKAWASLKMGGRIVALIKPQFEAGREKVGKKGVVREPSTHIEVIDRVSKIAVKEGFKILDLDYSPIKGPEGNIEYLIYLEKVEDKLELEDGVLVDDIVIEDKYLPSENNNYEDYYSRIEKLVEESHSLDNK</sequence>
<accession>A0A379CEK9</accession>
<dbReference type="Pfam" id="PF01728">
    <property type="entry name" value="FtsJ"/>
    <property type="match status" value="1"/>
</dbReference>
<dbReference type="GO" id="GO:0032259">
    <property type="term" value="P:methylation"/>
    <property type="evidence" value="ECO:0007669"/>
    <property type="project" value="UniProtKB-KW"/>
</dbReference>
<dbReference type="InterPro" id="IPR002942">
    <property type="entry name" value="S4_RNA-bd"/>
</dbReference>
<name>A0A379CEK9_9FIRM</name>
<dbReference type="SMART" id="SM00363">
    <property type="entry name" value="S4"/>
    <property type="match status" value="1"/>
</dbReference>
<evidence type="ECO:0000256" key="3">
    <source>
        <dbReference type="PROSITE-ProRule" id="PRU00182"/>
    </source>
</evidence>
<evidence type="ECO:0000313" key="5">
    <source>
        <dbReference type="EMBL" id="SUB60882.1"/>
    </source>
</evidence>
<dbReference type="SUPFAM" id="SSF55174">
    <property type="entry name" value="Alpha-L RNA-binding motif"/>
    <property type="match status" value="1"/>
</dbReference>
<dbReference type="InterPro" id="IPR004538">
    <property type="entry name" value="Hemolysin_A/TlyA"/>
</dbReference>
<dbReference type="Proteomes" id="UP000255101">
    <property type="component" value="Unassembled WGS sequence"/>
</dbReference>
<dbReference type="CDD" id="cd00165">
    <property type="entry name" value="S4"/>
    <property type="match status" value="1"/>
</dbReference>
<dbReference type="InterPro" id="IPR047048">
    <property type="entry name" value="TlyA"/>
</dbReference>
<keyword evidence="5" id="KW-0489">Methyltransferase</keyword>
<dbReference type="InterPro" id="IPR029063">
    <property type="entry name" value="SAM-dependent_MTases_sf"/>
</dbReference>
<organism evidence="5 6">
    <name type="scientific">Peptostreptococcus anaerobius</name>
    <dbReference type="NCBI Taxonomy" id="1261"/>
    <lineage>
        <taxon>Bacteria</taxon>
        <taxon>Bacillati</taxon>
        <taxon>Bacillota</taxon>
        <taxon>Clostridia</taxon>
        <taxon>Peptostreptococcales</taxon>
        <taxon>Peptostreptococcaceae</taxon>
        <taxon>Peptostreptococcus</taxon>
    </lineage>
</organism>
<dbReference type="Pfam" id="PF01479">
    <property type="entry name" value="S4"/>
    <property type="match status" value="1"/>
</dbReference>
<dbReference type="NCBIfam" id="TIGR00478">
    <property type="entry name" value="tly"/>
    <property type="match status" value="1"/>
</dbReference>
<dbReference type="GO" id="GO:0003723">
    <property type="term" value="F:RNA binding"/>
    <property type="evidence" value="ECO:0007669"/>
    <property type="project" value="UniProtKB-KW"/>
</dbReference>
<dbReference type="InterPro" id="IPR002877">
    <property type="entry name" value="RNA_MeTrfase_FtsJ_dom"/>
</dbReference>
<protein>
    <submittedName>
        <fullName evidence="5">16S/23S rRNA (Cytidine-2'-O)-methyltransferase TlyA</fullName>
        <ecNumber evidence="5">2.1.1.226</ecNumber>
    </submittedName>
</protein>
<reference evidence="5 6" key="1">
    <citation type="submission" date="2018-06" db="EMBL/GenBank/DDBJ databases">
        <authorList>
            <consortium name="Pathogen Informatics"/>
            <person name="Doyle S."/>
        </authorList>
    </citation>
    <scope>NUCLEOTIDE SEQUENCE [LARGE SCALE GENOMIC DNA]</scope>
    <source>
        <strain evidence="5 6">NCTC11460</strain>
    </source>
</reference>
<dbReference type="AlphaFoldDB" id="A0A379CEK9"/>
<dbReference type="Gene3D" id="3.10.290.10">
    <property type="entry name" value="RNA-binding S4 domain"/>
    <property type="match status" value="1"/>
</dbReference>
<dbReference type="PANTHER" id="PTHR32319:SF0">
    <property type="entry name" value="BACTERIAL HEMOLYSIN-LIKE PROTEIN"/>
    <property type="match status" value="1"/>
</dbReference>
<evidence type="ECO:0000313" key="6">
    <source>
        <dbReference type="Proteomes" id="UP000255101"/>
    </source>
</evidence>
<evidence type="ECO:0000259" key="4">
    <source>
        <dbReference type="SMART" id="SM00363"/>
    </source>
</evidence>
<feature type="domain" description="RNA-binding S4" evidence="4">
    <location>
        <begin position="3"/>
        <end position="68"/>
    </location>
</feature>
<keyword evidence="1 3" id="KW-0694">RNA-binding</keyword>
<proteinExistence type="inferred from homology"/>
<dbReference type="RefSeq" id="WP_019595357.1">
    <property type="nucleotide sequence ID" value="NZ_FOVA01000004.1"/>
</dbReference>
<gene>
    <name evidence="5" type="primary">tlyA</name>
    <name evidence="5" type="ORF">NCTC11460_00797</name>
</gene>
<dbReference type="EC" id="2.1.1.226" evidence="5"/>
<dbReference type="GO" id="GO:0008168">
    <property type="term" value="F:methyltransferase activity"/>
    <property type="evidence" value="ECO:0007669"/>
    <property type="project" value="UniProtKB-KW"/>
</dbReference>
<comment type="similarity">
    <text evidence="2">Belongs to the TlyA family.</text>
</comment>
<dbReference type="InterPro" id="IPR036986">
    <property type="entry name" value="S4_RNA-bd_sf"/>
</dbReference>